<protein>
    <recommendedName>
        <fullName evidence="1">Clp R domain-containing protein</fullName>
    </recommendedName>
</protein>
<evidence type="ECO:0000259" key="1">
    <source>
        <dbReference type="PROSITE" id="PS51903"/>
    </source>
</evidence>
<sequence>MFKRYTEKAKRAIMIAQEEAINLNHDYIGTEHILIGLIKEEEGVASQVLRQLGVNVDKVVEEVERLVGKGEYQQVGEIAFTPRAKKVLELASQEASQLKNNYIGTEHILLGLIKEGSGVGVRILADLGINLDNVYSEIMKVLMESGGAQGSPSVPGKRITKTPALDEFGRDLIKLAREDKLDPVIGRSMEI</sequence>
<dbReference type="EMBL" id="BART01032434">
    <property type="protein sequence ID" value="GAH10897.1"/>
    <property type="molecule type" value="Genomic_DNA"/>
</dbReference>
<accession>X1CSX5</accession>
<dbReference type="Pfam" id="PF02861">
    <property type="entry name" value="Clp_N"/>
    <property type="match status" value="1"/>
</dbReference>
<dbReference type="SUPFAM" id="SSF81923">
    <property type="entry name" value="Double Clp-N motif"/>
    <property type="match status" value="1"/>
</dbReference>
<comment type="caution">
    <text evidence="2">The sequence shown here is derived from an EMBL/GenBank/DDBJ whole genome shotgun (WGS) entry which is preliminary data.</text>
</comment>
<dbReference type="InterPro" id="IPR044217">
    <property type="entry name" value="CLPT1/2"/>
</dbReference>
<proteinExistence type="predicted"/>
<gene>
    <name evidence="2" type="ORF">S01H4_56049</name>
</gene>
<reference evidence="2" key="1">
    <citation type="journal article" date="2014" name="Front. Microbiol.">
        <title>High frequency of phylogenetically diverse reductive dehalogenase-homologous genes in deep subseafloor sedimentary metagenomes.</title>
        <authorList>
            <person name="Kawai M."/>
            <person name="Futagami T."/>
            <person name="Toyoda A."/>
            <person name="Takaki Y."/>
            <person name="Nishi S."/>
            <person name="Hori S."/>
            <person name="Arai W."/>
            <person name="Tsubouchi T."/>
            <person name="Morono Y."/>
            <person name="Uchiyama I."/>
            <person name="Ito T."/>
            <person name="Fujiyama A."/>
            <person name="Inagaki F."/>
            <person name="Takami H."/>
        </authorList>
    </citation>
    <scope>NUCLEOTIDE SEQUENCE</scope>
    <source>
        <strain evidence="2">Expedition CK06-06</strain>
    </source>
</reference>
<feature type="non-terminal residue" evidence="2">
    <location>
        <position position="191"/>
    </location>
</feature>
<evidence type="ECO:0000313" key="2">
    <source>
        <dbReference type="EMBL" id="GAH10897.1"/>
    </source>
</evidence>
<dbReference type="InterPro" id="IPR004176">
    <property type="entry name" value="Clp_R_N"/>
</dbReference>
<organism evidence="2">
    <name type="scientific">marine sediment metagenome</name>
    <dbReference type="NCBI Taxonomy" id="412755"/>
    <lineage>
        <taxon>unclassified sequences</taxon>
        <taxon>metagenomes</taxon>
        <taxon>ecological metagenomes</taxon>
    </lineage>
</organism>
<dbReference type="AlphaFoldDB" id="X1CSX5"/>
<dbReference type="PROSITE" id="PS51903">
    <property type="entry name" value="CLP_R"/>
    <property type="match status" value="1"/>
</dbReference>
<dbReference type="Gene3D" id="1.10.1780.10">
    <property type="entry name" value="Clp, N-terminal domain"/>
    <property type="match status" value="1"/>
</dbReference>
<dbReference type="PANTHER" id="PTHR47016:SF5">
    <property type="entry name" value="CLP DOMAIN SUPERFAMILY PROTEIN"/>
    <property type="match status" value="1"/>
</dbReference>
<dbReference type="InterPro" id="IPR036628">
    <property type="entry name" value="Clp_N_dom_sf"/>
</dbReference>
<feature type="domain" description="Clp R" evidence="1">
    <location>
        <begin position="2"/>
        <end position="144"/>
    </location>
</feature>
<name>X1CSX5_9ZZZZ</name>
<dbReference type="PANTHER" id="PTHR47016">
    <property type="entry name" value="ATP-DEPENDENT CLP PROTEASE ATP-BINDING SUBUNIT CLPT1, CHLOROPLASTIC"/>
    <property type="match status" value="1"/>
</dbReference>